<dbReference type="InterPro" id="IPR036374">
    <property type="entry name" value="OxRdtase_Mopterin-bd_sf"/>
</dbReference>
<feature type="signal peptide" evidence="1">
    <location>
        <begin position="1"/>
        <end position="21"/>
    </location>
</feature>
<dbReference type="Proteomes" id="UP000504844">
    <property type="component" value="Chromosome"/>
</dbReference>
<protein>
    <submittedName>
        <fullName evidence="2">Molybdopterin-binding protein</fullName>
    </submittedName>
</protein>
<organism evidence="2 3">
    <name type="scientific">Deefgea piscis</name>
    <dbReference type="NCBI Taxonomy" id="2739061"/>
    <lineage>
        <taxon>Bacteria</taxon>
        <taxon>Pseudomonadati</taxon>
        <taxon>Pseudomonadota</taxon>
        <taxon>Betaproteobacteria</taxon>
        <taxon>Neisseriales</taxon>
        <taxon>Chitinibacteraceae</taxon>
        <taxon>Deefgea</taxon>
    </lineage>
</organism>
<evidence type="ECO:0000313" key="3">
    <source>
        <dbReference type="Proteomes" id="UP000504844"/>
    </source>
</evidence>
<dbReference type="RefSeq" id="WP_173532936.1">
    <property type="nucleotide sequence ID" value="NZ_CP054143.1"/>
</dbReference>
<dbReference type="EMBL" id="CP054143">
    <property type="protein sequence ID" value="QKJ66432.1"/>
    <property type="molecule type" value="Genomic_DNA"/>
</dbReference>
<name>A0A6M8SMJ8_9NEIS</name>
<accession>A0A6M8SMJ8</accession>
<dbReference type="KEGG" id="dee:HQN60_06830"/>
<keyword evidence="1" id="KW-0732">Signal</keyword>
<feature type="chain" id="PRO_5026914066" evidence="1">
    <location>
        <begin position="22"/>
        <end position="164"/>
    </location>
</feature>
<dbReference type="AlphaFoldDB" id="A0A6M8SMJ8"/>
<evidence type="ECO:0000256" key="1">
    <source>
        <dbReference type="SAM" id="SignalP"/>
    </source>
</evidence>
<evidence type="ECO:0000313" key="2">
    <source>
        <dbReference type="EMBL" id="QKJ66432.1"/>
    </source>
</evidence>
<reference evidence="2 3" key="1">
    <citation type="submission" date="2020-05" db="EMBL/GenBank/DDBJ databases">
        <title>Complete genome sequence of Deefgea sp. D17.</title>
        <authorList>
            <person name="Bae J.-W."/>
            <person name="Han J.E."/>
        </authorList>
    </citation>
    <scope>NUCLEOTIDE SEQUENCE [LARGE SCALE GENOMIC DNA]</scope>
    <source>
        <strain evidence="2 3">D17</strain>
    </source>
</reference>
<dbReference type="SUPFAM" id="SSF56524">
    <property type="entry name" value="Oxidoreductase molybdopterin-binding domain"/>
    <property type="match status" value="1"/>
</dbReference>
<gene>
    <name evidence="2" type="ORF">HQN60_06830</name>
</gene>
<keyword evidence="3" id="KW-1185">Reference proteome</keyword>
<proteinExistence type="predicted"/>
<sequence>MKLKSLCLASLLLVSTWCANAVEAPKGNVVLTLSGNISQHNQGDNLVLDDAQLNQLPQKSIRTSSPWYNGVHTFTGPSLKDVLALAGSKGKQLKLKAINDYTIIIPSSDADLGPIIARTIDGKAFSVRDKGPLFLIYPFDSNKELQNRTYFSRSIWQLVSIKAE</sequence>